<protein>
    <recommendedName>
        <fullName evidence="4">DUF3592 domain-containing protein</fullName>
    </recommendedName>
</protein>
<feature type="transmembrane region" description="Helical" evidence="1">
    <location>
        <begin position="21"/>
        <end position="38"/>
    </location>
</feature>
<organism evidence="2 3">
    <name type="scientific">Undibacterium danionis</name>
    <dbReference type="NCBI Taxonomy" id="1812100"/>
    <lineage>
        <taxon>Bacteria</taxon>
        <taxon>Pseudomonadati</taxon>
        <taxon>Pseudomonadota</taxon>
        <taxon>Betaproteobacteria</taxon>
        <taxon>Burkholderiales</taxon>
        <taxon>Oxalobacteraceae</taxon>
        <taxon>Undibacterium</taxon>
    </lineage>
</organism>
<feature type="transmembrane region" description="Helical" evidence="1">
    <location>
        <begin position="143"/>
        <end position="163"/>
    </location>
</feature>
<evidence type="ECO:0000313" key="2">
    <source>
        <dbReference type="EMBL" id="MFC0350651.1"/>
    </source>
</evidence>
<reference evidence="2 3" key="1">
    <citation type="submission" date="2024-09" db="EMBL/GenBank/DDBJ databases">
        <authorList>
            <person name="Sun Q."/>
            <person name="Mori K."/>
        </authorList>
    </citation>
    <scope>NUCLEOTIDE SEQUENCE [LARGE SCALE GENOMIC DNA]</scope>
    <source>
        <strain evidence="2 3">CCM 8677</strain>
    </source>
</reference>
<keyword evidence="3" id="KW-1185">Reference proteome</keyword>
<proteinExistence type="predicted"/>
<sequence length="175" mass="20106">MKPTIIDALTAPLQRRNSSPGWSFAMAVIWLLLGWQAYNFQQDQITQARLQSPAQAKVQFVSAKCRDKSSRNSPIYLSKTYTYQTSPQTQAYEVDDLIRYPSMAQCEADLARAHTLSPRQVVWFDQTQAAKARWDLEEASPAVIFWFFGISIFILLAFGITGLRHNKSLRDQYRH</sequence>
<name>A0ABV6II29_9BURK</name>
<evidence type="ECO:0000313" key="3">
    <source>
        <dbReference type="Proteomes" id="UP001589844"/>
    </source>
</evidence>
<keyword evidence="1" id="KW-1133">Transmembrane helix</keyword>
<accession>A0ABV6II29</accession>
<dbReference type="Proteomes" id="UP001589844">
    <property type="component" value="Unassembled WGS sequence"/>
</dbReference>
<keyword evidence="1" id="KW-0812">Transmembrane</keyword>
<gene>
    <name evidence="2" type="ORF">ACFFJH_12580</name>
</gene>
<comment type="caution">
    <text evidence="2">The sequence shown here is derived from an EMBL/GenBank/DDBJ whole genome shotgun (WGS) entry which is preliminary data.</text>
</comment>
<evidence type="ECO:0000256" key="1">
    <source>
        <dbReference type="SAM" id="Phobius"/>
    </source>
</evidence>
<dbReference type="RefSeq" id="WP_390213136.1">
    <property type="nucleotide sequence ID" value="NZ_JBHLXJ010000013.1"/>
</dbReference>
<keyword evidence="1" id="KW-0472">Membrane</keyword>
<evidence type="ECO:0008006" key="4">
    <source>
        <dbReference type="Google" id="ProtNLM"/>
    </source>
</evidence>
<dbReference type="EMBL" id="JBHLXJ010000013">
    <property type="protein sequence ID" value="MFC0350651.1"/>
    <property type="molecule type" value="Genomic_DNA"/>
</dbReference>